<sequence>MPKLSEEGTRIVQDLAQRHNLSTDAVTHMLIAVNNGNGTMAQFGHPEFGGSGQWMRGGMTMVSDLFNHQLKSRVDNLCNDLSNALANHQLIAFSGSSQSQSQGGNSAQSQASGSMGSTNSLFVPDPTTNWWPTEFGPPAAIGSQNNLRYAYFPAQRRLAVTTGGDVWVYDTMDHQIGGFGQQQGVGGSITLTSQYGTVNLSTLPVISRCGVPQQPTPDSSLNAASTPPAPDAPAPVAPSPGNSASGSSEPTAETRSSVPATNAAAPADAASRDAILETLDRLGGLKEKGYITDEEFAAKKAELLARL</sequence>
<dbReference type="AlphaFoldDB" id="A0A518G320"/>
<reference evidence="3 4" key="1">
    <citation type="submission" date="2019-02" db="EMBL/GenBank/DDBJ databases">
        <title>Deep-cultivation of Planctomycetes and their phenomic and genomic characterization uncovers novel biology.</title>
        <authorList>
            <person name="Wiegand S."/>
            <person name="Jogler M."/>
            <person name="Boedeker C."/>
            <person name="Pinto D."/>
            <person name="Vollmers J."/>
            <person name="Rivas-Marin E."/>
            <person name="Kohn T."/>
            <person name="Peeters S.H."/>
            <person name="Heuer A."/>
            <person name="Rast P."/>
            <person name="Oberbeckmann S."/>
            <person name="Bunk B."/>
            <person name="Jeske O."/>
            <person name="Meyerdierks A."/>
            <person name="Storesund J.E."/>
            <person name="Kallscheuer N."/>
            <person name="Luecker S."/>
            <person name="Lage O.M."/>
            <person name="Pohl T."/>
            <person name="Merkel B.J."/>
            <person name="Hornburger P."/>
            <person name="Mueller R.-W."/>
            <person name="Bruemmer F."/>
            <person name="Labrenz M."/>
            <person name="Spormann A.M."/>
            <person name="Op den Camp H."/>
            <person name="Overmann J."/>
            <person name="Amann R."/>
            <person name="Jetten M.S.M."/>
            <person name="Mascher T."/>
            <person name="Medema M.H."/>
            <person name="Devos D.P."/>
            <person name="Kaster A.-K."/>
            <person name="Ovreas L."/>
            <person name="Rohde M."/>
            <person name="Galperin M.Y."/>
            <person name="Jogler C."/>
        </authorList>
    </citation>
    <scope>NUCLEOTIDE SEQUENCE [LARGE SCALE GENOMIC DNA]</scope>
    <source>
        <strain evidence="3 4">Q31a</strain>
    </source>
</reference>
<feature type="domain" description="SHOCT" evidence="2">
    <location>
        <begin position="278"/>
        <end position="304"/>
    </location>
</feature>
<evidence type="ECO:0000313" key="3">
    <source>
        <dbReference type="EMBL" id="QDV22992.1"/>
    </source>
</evidence>
<keyword evidence="4" id="KW-1185">Reference proteome</keyword>
<feature type="compositionally biased region" description="Low complexity" evidence="1">
    <location>
        <begin position="260"/>
        <end position="269"/>
    </location>
</feature>
<feature type="compositionally biased region" description="Low complexity" evidence="1">
    <location>
        <begin position="96"/>
        <end position="117"/>
    </location>
</feature>
<dbReference type="OrthoDB" id="1778949at2"/>
<accession>A0A518G320</accession>
<dbReference type="Proteomes" id="UP000318017">
    <property type="component" value="Chromosome"/>
</dbReference>
<dbReference type="Pfam" id="PF09851">
    <property type="entry name" value="SHOCT"/>
    <property type="match status" value="1"/>
</dbReference>
<feature type="compositionally biased region" description="Pro residues" evidence="1">
    <location>
        <begin position="227"/>
        <end position="238"/>
    </location>
</feature>
<organism evidence="3 4">
    <name type="scientific">Aureliella helgolandensis</name>
    <dbReference type="NCBI Taxonomy" id="2527968"/>
    <lineage>
        <taxon>Bacteria</taxon>
        <taxon>Pseudomonadati</taxon>
        <taxon>Planctomycetota</taxon>
        <taxon>Planctomycetia</taxon>
        <taxon>Pirellulales</taxon>
        <taxon>Pirellulaceae</taxon>
        <taxon>Aureliella</taxon>
    </lineage>
</organism>
<evidence type="ECO:0000256" key="1">
    <source>
        <dbReference type="SAM" id="MobiDB-lite"/>
    </source>
</evidence>
<dbReference type="EMBL" id="CP036298">
    <property type="protein sequence ID" value="QDV22992.1"/>
    <property type="molecule type" value="Genomic_DNA"/>
</dbReference>
<dbReference type="InterPro" id="IPR018649">
    <property type="entry name" value="SHOCT"/>
</dbReference>
<gene>
    <name evidence="3" type="ORF">Q31a_12850</name>
</gene>
<proteinExistence type="predicted"/>
<feature type="compositionally biased region" description="Low complexity" evidence="1">
    <location>
        <begin position="239"/>
        <end position="250"/>
    </location>
</feature>
<feature type="region of interest" description="Disordered" evidence="1">
    <location>
        <begin position="209"/>
        <end position="272"/>
    </location>
</feature>
<dbReference type="RefSeq" id="WP_145075412.1">
    <property type="nucleotide sequence ID" value="NZ_CP036298.1"/>
</dbReference>
<protein>
    <recommendedName>
        <fullName evidence="2">SHOCT domain-containing protein</fullName>
    </recommendedName>
</protein>
<evidence type="ECO:0000259" key="2">
    <source>
        <dbReference type="Pfam" id="PF09851"/>
    </source>
</evidence>
<name>A0A518G320_9BACT</name>
<dbReference type="KEGG" id="ahel:Q31a_12850"/>
<evidence type="ECO:0000313" key="4">
    <source>
        <dbReference type="Proteomes" id="UP000318017"/>
    </source>
</evidence>
<feature type="region of interest" description="Disordered" evidence="1">
    <location>
        <begin position="96"/>
        <end position="119"/>
    </location>
</feature>